<dbReference type="AlphaFoldDB" id="A0A1I1TY59"/>
<keyword evidence="1" id="KW-0472">Membrane</keyword>
<sequence length="107" mass="12381">MDKYQNILIPKSTNVAIKMFLIDMLDLLFLFIGGMAGNQLSFMFNLQAIWQMILSGYGVIIAILLIMRTSLAPKMRNYRVLLAILRQDENKYYPLFLEGSNNENKNQ</sequence>
<feature type="transmembrane region" description="Helical" evidence="1">
    <location>
        <begin position="48"/>
        <end position="67"/>
    </location>
</feature>
<keyword evidence="1" id="KW-0812">Transmembrane</keyword>
<gene>
    <name evidence="2" type="ORF">SAMN04487792_1626</name>
</gene>
<dbReference type="RefSeq" id="WP_090094145.1">
    <property type="nucleotide sequence ID" value="NZ_CBCRVU010000006.1"/>
</dbReference>
<proteinExistence type="predicted"/>
<name>A0A1I1TY59_9LACO</name>
<dbReference type="EMBL" id="FOMN01000013">
    <property type="protein sequence ID" value="SFD62228.1"/>
    <property type="molecule type" value="Genomic_DNA"/>
</dbReference>
<keyword evidence="1" id="KW-1133">Transmembrane helix</keyword>
<evidence type="ECO:0000313" key="2">
    <source>
        <dbReference type="EMBL" id="SFD62228.1"/>
    </source>
</evidence>
<feature type="transmembrane region" description="Helical" evidence="1">
    <location>
        <begin position="20"/>
        <end position="42"/>
    </location>
</feature>
<dbReference type="STRING" id="1505723.SAMN04487792_1626"/>
<protein>
    <submittedName>
        <fullName evidence="2">Uncharacterized protein</fullName>
    </submittedName>
</protein>
<evidence type="ECO:0000313" key="3">
    <source>
        <dbReference type="Proteomes" id="UP000199599"/>
    </source>
</evidence>
<evidence type="ECO:0000256" key="1">
    <source>
        <dbReference type="SAM" id="Phobius"/>
    </source>
</evidence>
<accession>A0A1I1TY59</accession>
<reference evidence="3" key="1">
    <citation type="submission" date="2016-10" db="EMBL/GenBank/DDBJ databases">
        <authorList>
            <person name="Varghese N."/>
            <person name="Submissions S."/>
        </authorList>
    </citation>
    <scope>NUCLEOTIDE SEQUENCE [LARGE SCALE GENOMIC DNA]</scope>
    <source>
        <strain evidence="3">R-53102</strain>
    </source>
</reference>
<organism evidence="2 3">
    <name type="scientific">Lactobacillus bombicola</name>
    <dbReference type="NCBI Taxonomy" id="1505723"/>
    <lineage>
        <taxon>Bacteria</taxon>
        <taxon>Bacillati</taxon>
        <taxon>Bacillota</taxon>
        <taxon>Bacilli</taxon>
        <taxon>Lactobacillales</taxon>
        <taxon>Lactobacillaceae</taxon>
        <taxon>Lactobacillus</taxon>
    </lineage>
</organism>
<dbReference type="Proteomes" id="UP000199599">
    <property type="component" value="Unassembled WGS sequence"/>
</dbReference>